<dbReference type="Pfam" id="PF12661">
    <property type="entry name" value="hEGF"/>
    <property type="match status" value="3"/>
</dbReference>
<feature type="chain" id="PRO_5004672976" evidence="14">
    <location>
        <begin position="20"/>
        <end position="977"/>
    </location>
</feature>
<evidence type="ECO:0000259" key="15">
    <source>
        <dbReference type="PROSITE" id="PS50026"/>
    </source>
</evidence>
<keyword evidence="6" id="KW-0677">Repeat</keyword>
<dbReference type="SUPFAM" id="SSF57196">
    <property type="entry name" value="EGF/Laminin"/>
    <property type="match status" value="2"/>
</dbReference>
<evidence type="ECO:0000256" key="14">
    <source>
        <dbReference type="SAM" id="SignalP"/>
    </source>
</evidence>
<feature type="signal peptide" evidence="14">
    <location>
        <begin position="1"/>
        <end position="19"/>
    </location>
</feature>
<dbReference type="PROSITE" id="PS00022">
    <property type="entry name" value="EGF_1"/>
    <property type="match status" value="6"/>
</dbReference>
<evidence type="ECO:0000256" key="5">
    <source>
        <dbReference type="ARBA" id="ARBA00022729"/>
    </source>
</evidence>
<feature type="compositionally biased region" description="Polar residues" evidence="12">
    <location>
        <begin position="903"/>
        <end position="912"/>
    </location>
</feature>
<feature type="region of interest" description="Disordered" evidence="12">
    <location>
        <begin position="903"/>
        <end position="977"/>
    </location>
</feature>
<feature type="domain" description="EGF-like" evidence="15">
    <location>
        <begin position="659"/>
        <end position="693"/>
    </location>
</feature>
<evidence type="ECO:0000256" key="10">
    <source>
        <dbReference type="ARBA" id="ARBA00023180"/>
    </source>
</evidence>
<dbReference type="Gene3D" id="3.50.4.10">
    <property type="entry name" value="Hepatocyte Growth Factor"/>
    <property type="match status" value="1"/>
</dbReference>
<keyword evidence="10" id="KW-0325">Glycoprotein</keyword>
<protein>
    <submittedName>
        <fullName evidence="16">EGF-like domain-containing protein, putative</fullName>
    </submittedName>
</protein>
<feature type="disulfide bond" evidence="11">
    <location>
        <begin position="683"/>
        <end position="692"/>
    </location>
</feature>
<dbReference type="PANTHER" id="PTHR14949:SF56">
    <property type="entry name" value="EGF-LIKE-DOMAIN, MULTIPLE 7"/>
    <property type="match status" value="1"/>
</dbReference>
<accession>U6K5E0</accession>
<dbReference type="RefSeq" id="XP_013355544.1">
    <property type="nucleotide sequence ID" value="XM_013500090.1"/>
</dbReference>
<evidence type="ECO:0000256" key="13">
    <source>
        <dbReference type="SAM" id="Phobius"/>
    </source>
</evidence>
<dbReference type="Pfam" id="PF02430">
    <property type="entry name" value="AMA-1"/>
    <property type="match status" value="1"/>
</dbReference>
<dbReference type="SMART" id="SM00815">
    <property type="entry name" value="AMA-1"/>
    <property type="match status" value="1"/>
</dbReference>
<organism evidence="16 17">
    <name type="scientific">Eimeria mitis</name>
    <dbReference type="NCBI Taxonomy" id="44415"/>
    <lineage>
        <taxon>Eukaryota</taxon>
        <taxon>Sar</taxon>
        <taxon>Alveolata</taxon>
        <taxon>Apicomplexa</taxon>
        <taxon>Conoidasida</taxon>
        <taxon>Coccidia</taxon>
        <taxon>Eucoccidiorida</taxon>
        <taxon>Eimeriorina</taxon>
        <taxon>Eimeriidae</taxon>
        <taxon>Eimeria</taxon>
    </lineage>
</organism>
<dbReference type="GeneID" id="25379664"/>
<dbReference type="PANTHER" id="PTHR14949">
    <property type="entry name" value="EGF-LIKE-DOMAIN, MULTIPLE 7, 8"/>
    <property type="match status" value="1"/>
</dbReference>
<dbReference type="GO" id="GO:0016020">
    <property type="term" value="C:membrane"/>
    <property type="evidence" value="ECO:0007669"/>
    <property type="project" value="UniProtKB-SubCell"/>
</dbReference>
<feature type="disulfide bond" evidence="11">
    <location>
        <begin position="754"/>
        <end position="763"/>
    </location>
</feature>
<gene>
    <name evidence="16" type="ORF">EMH_0049800</name>
</gene>
<comment type="caution">
    <text evidence="11">Lacks conserved residue(s) required for the propagation of feature annotation.</text>
</comment>
<evidence type="ECO:0000313" key="16">
    <source>
        <dbReference type="EMBL" id="CDJ32980.1"/>
    </source>
</evidence>
<evidence type="ECO:0000256" key="9">
    <source>
        <dbReference type="ARBA" id="ARBA00023157"/>
    </source>
</evidence>
<reference evidence="16" key="1">
    <citation type="submission" date="2013-10" db="EMBL/GenBank/DDBJ databases">
        <title>Genomic analysis of the causative agents of coccidiosis in chickens.</title>
        <authorList>
            <person name="Reid A.J."/>
            <person name="Blake D."/>
            <person name="Billington K."/>
            <person name="Browne H."/>
            <person name="Dunn M."/>
            <person name="Hung S."/>
            <person name="Kawahara F."/>
            <person name="Miranda-Saavedra D."/>
            <person name="Mourier T."/>
            <person name="Nagra H."/>
            <person name="Otto T.D."/>
            <person name="Rawlings N."/>
            <person name="Sanchez A."/>
            <person name="Sanders M."/>
            <person name="Subramaniam C."/>
            <person name="Tay Y."/>
            <person name="Dear P."/>
            <person name="Doerig C."/>
            <person name="Gruber A."/>
            <person name="Parkinson J."/>
            <person name="Shirley M."/>
            <person name="Wan K.L."/>
            <person name="Berriman M."/>
            <person name="Tomley F."/>
            <person name="Pain A."/>
        </authorList>
    </citation>
    <scope>NUCLEOTIDE SEQUENCE [LARGE SCALE GENOMIC DNA]</scope>
    <source>
        <strain evidence="16">Houghton</strain>
    </source>
</reference>
<feature type="disulfide bond" evidence="11">
    <location>
        <begin position="578"/>
        <end position="587"/>
    </location>
</feature>
<dbReference type="InterPro" id="IPR050969">
    <property type="entry name" value="Dev_Signal_Modulators"/>
</dbReference>
<feature type="domain" description="EGF-like" evidence="15">
    <location>
        <begin position="554"/>
        <end position="588"/>
    </location>
</feature>
<evidence type="ECO:0000256" key="1">
    <source>
        <dbReference type="ARBA" id="ARBA00004479"/>
    </source>
</evidence>
<evidence type="ECO:0000313" key="17">
    <source>
        <dbReference type="Proteomes" id="UP000030744"/>
    </source>
</evidence>
<comment type="subcellular location">
    <subcellularLocation>
        <location evidence="1">Membrane</location>
        <topology evidence="1">Single-pass type I membrane protein</topology>
    </subcellularLocation>
</comment>
<keyword evidence="17" id="KW-1185">Reference proteome</keyword>
<feature type="disulfide bond" evidence="11">
    <location>
        <begin position="508"/>
        <end position="517"/>
    </location>
</feature>
<dbReference type="Gene3D" id="2.10.25.10">
    <property type="entry name" value="Laminin"/>
    <property type="match status" value="5"/>
</dbReference>
<dbReference type="PROSITE" id="PS50026">
    <property type="entry name" value="EGF_3"/>
    <property type="match status" value="5"/>
</dbReference>
<feature type="domain" description="EGF-like" evidence="15">
    <location>
        <begin position="765"/>
        <end position="801"/>
    </location>
</feature>
<keyword evidence="8 13" id="KW-0472">Membrane</keyword>
<keyword evidence="4 13" id="KW-0812">Transmembrane</keyword>
<dbReference type="OrthoDB" id="283575at2759"/>
<evidence type="ECO:0000256" key="12">
    <source>
        <dbReference type="SAM" id="MobiDB-lite"/>
    </source>
</evidence>
<dbReference type="InterPro" id="IPR000742">
    <property type="entry name" value="EGF"/>
</dbReference>
<comment type="similarity">
    <text evidence="2">Belongs to the apicomplexan parasites AMA1 family.</text>
</comment>
<feature type="disulfide bond" evidence="11">
    <location>
        <begin position="791"/>
        <end position="800"/>
    </location>
</feature>
<evidence type="ECO:0000256" key="2">
    <source>
        <dbReference type="ARBA" id="ARBA00007098"/>
    </source>
</evidence>
<feature type="domain" description="EGF-like" evidence="15">
    <location>
        <begin position="731"/>
        <end position="764"/>
    </location>
</feature>
<evidence type="ECO:0000256" key="6">
    <source>
        <dbReference type="ARBA" id="ARBA00022737"/>
    </source>
</evidence>
<feature type="transmembrane region" description="Helical" evidence="13">
    <location>
        <begin position="876"/>
        <end position="899"/>
    </location>
</feature>
<keyword evidence="3 11" id="KW-0245">EGF-like domain</keyword>
<dbReference type="InterPro" id="IPR003298">
    <property type="entry name" value="Apmem_Ag1"/>
</dbReference>
<keyword evidence="5 14" id="KW-0732">Signal</keyword>
<dbReference type="VEuPathDB" id="ToxoDB:EMH_0049800"/>
<evidence type="ECO:0000256" key="7">
    <source>
        <dbReference type="ARBA" id="ARBA00022989"/>
    </source>
</evidence>
<dbReference type="Proteomes" id="UP000030744">
    <property type="component" value="Unassembled WGS sequence"/>
</dbReference>
<dbReference type="EMBL" id="HG684728">
    <property type="protein sequence ID" value="CDJ32980.1"/>
    <property type="molecule type" value="Genomic_DNA"/>
</dbReference>
<evidence type="ECO:0000256" key="11">
    <source>
        <dbReference type="PROSITE-ProRule" id="PRU00076"/>
    </source>
</evidence>
<evidence type="ECO:0000256" key="8">
    <source>
        <dbReference type="ARBA" id="ARBA00023136"/>
    </source>
</evidence>
<dbReference type="InterPro" id="IPR013032">
    <property type="entry name" value="EGF-like_CS"/>
</dbReference>
<feature type="domain" description="EGF-like" evidence="15">
    <location>
        <begin position="484"/>
        <end position="518"/>
    </location>
</feature>
<dbReference type="AlphaFoldDB" id="U6K5E0"/>
<name>U6K5E0_9EIME</name>
<evidence type="ECO:0000256" key="3">
    <source>
        <dbReference type="ARBA" id="ARBA00022536"/>
    </source>
</evidence>
<reference evidence="16" key="2">
    <citation type="submission" date="2013-10" db="EMBL/GenBank/DDBJ databases">
        <authorList>
            <person name="Aslett M."/>
        </authorList>
    </citation>
    <scope>NUCLEOTIDE SEQUENCE [LARGE SCALE GENOMIC DNA]</scope>
    <source>
        <strain evidence="16">Houghton</strain>
    </source>
</reference>
<keyword evidence="9 11" id="KW-1015">Disulfide bond</keyword>
<dbReference type="PROSITE" id="PS01186">
    <property type="entry name" value="EGF_2"/>
    <property type="match status" value="3"/>
</dbReference>
<keyword evidence="7 13" id="KW-1133">Transmembrane helix</keyword>
<dbReference type="PRINTS" id="PR00011">
    <property type="entry name" value="EGFLAMININ"/>
</dbReference>
<sequence>MSRLVRLCGLLAPLFLISTFSPIPSSCHSVHNGVSATDYMNRFNIPANHIQLEWAKTGSGLQSAVYKGKTYKWLPRNQTAGVKVGYATMWDRSSKGYCTRSDAEVDTQRYLGQRLMAVGACPNYGKYIAFVDRSGNPVDDEDRFTNEIHGNTMPFSTQGCSSSASRGTSEVPMDKSGWSMYSGYLVKCPFNQAVYQNDMLQDAEYDPSACSFVTLDNPLVFLDTSLPGTSLAEKAYAFHGKGGHQGYDFIGNGVGCPPYSPPLKTRSMKSPTLANDPFLCSQLSRCTSMCWPWDTNRPCYRSLPASFNHSTSECLILGYHTQTYMGSNCAVKTATDSNAKYCVKAHKTVESSKYTYVSAFTRPDYETACPPREPLKNVVFGTISGGVCTPLKVASSSTGTAGACGEAVFEASSDDSPSGVGGTGSSSIFWSSWLPDGSSGQKGTCNMYSTVPTCIFKVEGAISFTALSAADPSLAKEPPSEAILPGPCSSNPCKNGGTCELPSGTCKCPACFTGANCETPVSGCCSSDADCNGHGSCKSNKCKCNAGFSGPMCESGACDTVSCLNGGTCQMPNGICVCPEGFTGSRCETSACEKVVCENGGECEMPSGKCKCPACFSGDHCETENPRCCETDSDCNAPQGTCVYNSCQCAPSITGDKCDNSGCTGVTCLNGGVCNDLTGHCRCPKCYSGLNCEIFESNCCESDSDCNEPNGVCNSSNTCECAPEFPAPNCKDLCSATQCLNDGKCDPTTGNCTCMPGWGGKDCAVPEPCGESGEVCSGNTACDSEKLTCVCKPGYIGEDCTEMSPECSDLCKVGGDILRDSEGECRLDCYSTCCKHLTETCKEQSDEDKEQCIRDSLGATEEEACCLARVEEGSNVAMYAALGVIAALLLLGGAGGMYYNNSRGQSASSGPSENPIDETVGGTDRPARAESAISVDFDDYASTPDDAPGDIHAEGEAAQDAEWDGKPDATQASSPSP</sequence>
<dbReference type="SMART" id="SM00181">
    <property type="entry name" value="EGF"/>
    <property type="match status" value="7"/>
</dbReference>
<proteinExistence type="inferred from homology"/>
<evidence type="ECO:0000256" key="4">
    <source>
        <dbReference type="ARBA" id="ARBA00022692"/>
    </source>
</evidence>